<dbReference type="EMBL" id="ML976022">
    <property type="protein sequence ID" value="KAF1943716.1"/>
    <property type="molecule type" value="Genomic_DNA"/>
</dbReference>
<sequence>MTNHETLFFRLKTQAFHNHSKTTLLLLLQDIPKFARPLRIFNFANSMGYDFKSALHQPPTTSRALSIADQKKLLLSFEELRGGVFQQQVIFTGVFDTTLAKRVKQDITRNVAWLRAGAAEVHGIALLIKRMGNWAFTHGMADVALEKWDDAQAFIKATLMYYDMMESHLERWFLYYIFVFDCMVWIDETMFLLKEVDYLGGVRKYEYHPKYRIHFEFAEYNQKLVKEFVLKDAITRFDHLLGIAELGEDYPVKAAKALVKSDKMVSIPEMKEGCEAAKAWKDLTLNTRRGIGGSWLYKMFRVVSFGGHLSALVRSIRRAFGTISSRPRRSRIWVLNGF</sequence>
<evidence type="ECO:0000313" key="2">
    <source>
        <dbReference type="Proteomes" id="UP000800038"/>
    </source>
</evidence>
<name>A0A6A5SYU8_9PLEO</name>
<proteinExistence type="predicted"/>
<evidence type="ECO:0000313" key="1">
    <source>
        <dbReference type="EMBL" id="KAF1943716.1"/>
    </source>
</evidence>
<organism evidence="1 2">
    <name type="scientific">Clathrospora elynae</name>
    <dbReference type="NCBI Taxonomy" id="706981"/>
    <lineage>
        <taxon>Eukaryota</taxon>
        <taxon>Fungi</taxon>
        <taxon>Dikarya</taxon>
        <taxon>Ascomycota</taxon>
        <taxon>Pezizomycotina</taxon>
        <taxon>Dothideomycetes</taxon>
        <taxon>Pleosporomycetidae</taxon>
        <taxon>Pleosporales</taxon>
        <taxon>Diademaceae</taxon>
        <taxon>Clathrospora</taxon>
    </lineage>
</organism>
<dbReference type="AlphaFoldDB" id="A0A6A5SYU8"/>
<dbReference type="Proteomes" id="UP000800038">
    <property type="component" value="Unassembled WGS sequence"/>
</dbReference>
<keyword evidence="2" id="KW-1185">Reference proteome</keyword>
<protein>
    <submittedName>
        <fullName evidence="1">Uncharacterized protein</fullName>
    </submittedName>
</protein>
<gene>
    <name evidence="1" type="ORF">EJ02DRAFT_420933</name>
</gene>
<reference evidence="1" key="1">
    <citation type="journal article" date="2020" name="Stud. Mycol.">
        <title>101 Dothideomycetes genomes: a test case for predicting lifestyles and emergence of pathogens.</title>
        <authorList>
            <person name="Haridas S."/>
            <person name="Albert R."/>
            <person name="Binder M."/>
            <person name="Bloem J."/>
            <person name="Labutti K."/>
            <person name="Salamov A."/>
            <person name="Andreopoulos B."/>
            <person name="Baker S."/>
            <person name="Barry K."/>
            <person name="Bills G."/>
            <person name="Bluhm B."/>
            <person name="Cannon C."/>
            <person name="Castanera R."/>
            <person name="Culley D."/>
            <person name="Daum C."/>
            <person name="Ezra D."/>
            <person name="Gonzalez J."/>
            <person name="Henrissat B."/>
            <person name="Kuo A."/>
            <person name="Liang C."/>
            <person name="Lipzen A."/>
            <person name="Lutzoni F."/>
            <person name="Magnuson J."/>
            <person name="Mondo S."/>
            <person name="Nolan M."/>
            <person name="Ohm R."/>
            <person name="Pangilinan J."/>
            <person name="Park H.-J."/>
            <person name="Ramirez L."/>
            <person name="Alfaro M."/>
            <person name="Sun H."/>
            <person name="Tritt A."/>
            <person name="Yoshinaga Y."/>
            <person name="Zwiers L.-H."/>
            <person name="Turgeon B."/>
            <person name="Goodwin S."/>
            <person name="Spatafora J."/>
            <person name="Crous P."/>
            <person name="Grigoriev I."/>
        </authorList>
    </citation>
    <scope>NUCLEOTIDE SEQUENCE</scope>
    <source>
        <strain evidence="1">CBS 161.51</strain>
    </source>
</reference>
<dbReference type="OrthoDB" id="3689656at2759"/>
<accession>A0A6A5SYU8</accession>